<reference evidence="3 4" key="1">
    <citation type="submission" date="2023-07" db="EMBL/GenBank/DDBJ databases">
        <title>Sequencing the genomes of 1000 actinobacteria strains.</title>
        <authorList>
            <person name="Klenk H.-P."/>
        </authorList>
    </citation>
    <scope>NUCLEOTIDE SEQUENCE [LARGE SCALE GENOMIC DNA]</scope>
    <source>
        <strain evidence="3 4">DSM 44388</strain>
    </source>
</reference>
<name>A0ABT9NYJ1_9ACTN</name>
<organism evidence="3 4">
    <name type="scientific">Kineosporia succinea</name>
    <dbReference type="NCBI Taxonomy" id="84632"/>
    <lineage>
        <taxon>Bacteria</taxon>
        <taxon>Bacillati</taxon>
        <taxon>Actinomycetota</taxon>
        <taxon>Actinomycetes</taxon>
        <taxon>Kineosporiales</taxon>
        <taxon>Kineosporiaceae</taxon>
        <taxon>Kineosporia</taxon>
    </lineage>
</organism>
<feature type="region of interest" description="Disordered" evidence="2">
    <location>
        <begin position="1"/>
        <end position="38"/>
    </location>
</feature>
<evidence type="ECO:0000313" key="3">
    <source>
        <dbReference type="EMBL" id="MDP9825489.1"/>
    </source>
</evidence>
<comment type="similarity">
    <text evidence="1">Belongs to the LOG family.</text>
</comment>
<dbReference type="Gene3D" id="3.40.50.450">
    <property type="match status" value="1"/>
</dbReference>
<accession>A0ABT9NYJ1</accession>
<dbReference type="Proteomes" id="UP001235712">
    <property type="component" value="Unassembled WGS sequence"/>
</dbReference>
<dbReference type="EMBL" id="JAUSQZ010000001">
    <property type="protein sequence ID" value="MDP9825489.1"/>
    <property type="molecule type" value="Genomic_DNA"/>
</dbReference>
<dbReference type="InterPro" id="IPR031100">
    <property type="entry name" value="LOG_fam"/>
</dbReference>
<keyword evidence="1" id="KW-0378">Hydrolase</keyword>
<comment type="catalytic activity">
    <reaction evidence="1">
        <text>N(6)-(dimethylallyl)adenosine 5'-phosphate + H2O = N(6)-dimethylallyladenine + D-ribose 5-phosphate</text>
        <dbReference type="Rhea" id="RHEA:48560"/>
        <dbReference type="ChEBI" id="CHEBI:15377"/>
        <dbReference type="ChEBI" id="CHEBI:17660"/>
        <dbReference type="ChEBI" id="CHEBI:57526"/>
        <dbReference type="ChEBI" id="CHEBI:78346"/>
        <dbReference type="EC" id="3.2.2.n1"/>
    </reaction>
</comment>
<evidence type="ECO:0000313" key="4">
    <source>
        <dbReference type="Proteomes" id="UP001235712"/>
    </source>
</evidence>
<dbReference type="NCBIfam" id="TIGR00730">
    <property type="entry name" value="Rossman fold protein, TIGR00730 family"/>
    <property type="match status" value="1"/>
</dbReference>
<dbReference type="SUPFAM" id="SSF102405">
    <property type="entry name" value="MCP/YpsA-like"/>
    <property type="match status" value="1"/>
</dbReference>
<dbReference type="RefSeq" id="WP_307239320.1">
    <property type="nucleotide sequence ID" value="NZ_JAUSQZ010000001.1"/>
</dbReference>
<evidence type="ECO:0000256" key="2">
    <source>
        <dbReference type="SAM" id="MobiDB-lite"/>
    </source>
</evidence>
<proteinExistence type="inferred from homology"/>
<dbReference type="EC" id="3.2.2.n1" evidence="1"/>
<dbReference type="PANTHER" id="PTHR43393:SF2">
    <property type="entry name" value="CYTOKININ RIBOSIDE 5'-MONOPHOSPHATE PHOSPHORIBOHYDROLASE"/>
    <property type="match status" value="1"/>
</dbReference>
<gene>
    <name evidence="3" type="ORF">J2S57_001238</name>
</gene>
<protein>
    <recommendedName>
        <fullName evidence="1">Cytokinin riboside 5'-monophosphate phosphoribohydrolase</fullName>
        <ecNumber evidence="1">3.2.2.n1</ecNumber>
    </recommendedName>
</protein>
<keyword evidence="4" id="KW-1185">Reference proteome</keyword>
<sequence length="264" mass="27878">MSTRTNGTSPLMGKDEHTSGSTTLRGDLVPESTTDQRLLDGRGASDWVHTDPWRVMRIQAEFVEGFGALAELGPAISVFGSARTQPSHPDYALAQEVGGALVRSGFAVITGGGPGAMAGANQGAHEAGGVSVGLGIELPFEQGLNPWVNLGVNFRYFFARKTMFVKYAQGFIVLPGGFGTFDELFEALVLVQTQKVTSFPIVLLGTDYWQGLKNWLAGPVLERGMIKEADLDLLTITDDVEKAVALMSAARAEHAAAPAPGAGA</sequence>
<dbReference type="InterPro" id="IPR052341">
    <property type="entry name" value="LOG_family_nucleotidases"/>
</dbReference>
<comment type="catalytic activity">
    <reaction evidence="1">
        <text>9-ribosyl-trans-zeatin 5'-phosphate + H2O = trans-zeatin + D-ribose 5-phosphate</text>
        <dbReference type="Rhea" id="RHEA:48564"/>
        <dbReference type="ChEBI" id="CHEBI:15377"/>
        <dbReference type="ChEBI" id="CHEBI:16522"/>
        <dbReference type="ChEBI" id="CHEBI:78346"/>
        <dbReference type="ChEBI" id="CHEBI:87947"/>
        <dbReference type="EC" id="3.2.2.n1"/>
    </reaction>
</comment>
<keyword evidence="1" id="KW-0203">Cytokinin biosynthesis</keyword>
<dbReference type="PANTHER" id="PTHR43393">
    <property type="entry name" value="CYTOKININ RIBOSIDE 5'-MONOPHOSPHATE PHOSPHORIBOHYDROLASE"/>
    <property type="match status" value="1"/>
</dbReference>
<comment type="caution">
    <text evidence="3">The sequence shown here is derived from an EMBL/GenBank/DDBJ whole genome shotgun (WGS) entry which is preliminary data.</text>
</comment>
<evidence type="ECO:0000256" key="1">
    <source>
        <dbReference type="RuleBase" id="RU363015"/>
    </source>
</evidence>
<dbReference type="Pfam" id="PF03641">
    <property type="entry name" value="Lysine_decarbox"/>
    <property type="match status" value="1"/>
</dbReference>
<dbReference type="InterPro" id="IPR005269">
    <property type="entry name" value="LOG"/>
</dbReference>